<feature type="compositionally biased region" description="Low complexity" evidence="1">
    <location>
        <begin position="73"/>
        <end position="91"/>
    </location>
</feature>
<evidence type="ECO:0000313" key="3">
    <source>
        <dbReference type="EMBL" id="AJF66620.1"/>
    </source>
</evidence>
<proteinExistence type="predicted"/>
<feature type="transmembrane region" description="Helical" evidence="2">
    <location>
        <begin position="25"/>
        <end position="46"/>
    </location>
</feature>
<keyword evidence="2" id="KW-1133">Transmembrane helix</keyword>
<keyword evidence="2" id="KW-0812">Transmembrane</keyword>
<reference evidence="3 4" key="1">
    <citation type="submission" date="2014-12" db="EMBL/GenBank/DDBJ databases">
        <title>Complete genome sequence of Streptomyces vietnamensis strain GIMV4.0001, a genetic manipulable producer of the benzoisochromanequinone antibiotic granaticin.</title>
        <authorList>
            <person name="Deng M.R."/>
            <person name="Guo J."/>
            <person name="Ma L.Y."/>
            <person name="Feng G.D."/>
            <person name="Mo C.Y."/>
            <person name="Zhu H.H."/>
        </authorList>
    </citation>
    <scope>NUCLEOTIDE SEQUENCE [LARGE SCALE GENOMIC DNA]</scope>
    <source>
        <strain evidence="4">GIMV4.0001</strain>
    </source>
</reference>
<dbReference type="HOGENOM" id="CLU_2425815_0_0_11"/>
<sequence length="91" mass="9282">MLGVVGWATASLGFGFELGDDAAAALTVAGVSWASGTALVPVLFAVSRRLAAKYTARLEAAGYTPVPDRNGRPRYLPPGGRLPGHGNPFAG</sequence>
<feature type="region of interest" description="Disordered" evidence="1">
    <location>
        <begin position="69"/>
        <end position="91"/>
    </location>
</feature>
<dbReference type="AlphaFoldDB" id="A0A0B5HXF8"/>
<dbReference type="Proteomes" id="UP000031774">
    <property type="component" value="Chromosome"/>
</dbReference>
<evidence type="ECO:0000313" key="4">
    <source>
        <dbReference type="Proteomes" id="UP000031774"/>
    </source>
</evidence>
<keyword evidence="2" id="KW-0472">Membrane</keyword>
<keyword evidence="4" id="KW-1185">Reference proteome</keyword>
<organism evidence="3 4">
    <name type="scientific">Streptomyces vietnamensis</name>
    <dbReference type="NCBI Taxonomy" id="362257"/>
    <lineage>
        <taxon>Bacteria</taxon>
        <taxon>Bacillati</taxon>
        <taxon>Actinomycetota</taxon>
        <taxon>Actinomycetes</taxon>
        <taxon>Kitasatosporales</taxon>
        <taxon>Streptomycetaceae</taxon>
        <taxon>Streptomyces</taxon>
    </lineage>
</organism>
<evidence type="ECO:0000256" key="2">
    <source>
        <dbReference type="SAM" id="Phobius"/>
    </source>
</evidence>
<dbReference type="EMBL" id="CP010407">
    <property type="protein sequence ID" value="AJF66620.1"/>
    <property type="molecule type" value="Genomic_DNA"/>
</dbReference>
<protein>
    <submittedName>
        <fullName evidence="3">Uncharacterized protein</fullName>
    </submittedName>
</protein>
<name>A0A0B5HXF8_9ACTN</name>
<accession>A0A0B5HXF8</accession>
<evidence type="ECO:0000256" key="1">
    <source>
        <dbReference type="SAM" id="MobiDB-lite"/>
    </source>
</evidence>
<dbReference type="KEGG" id="svt:SVTN_21855"/>
<gene>
    <name evidence="3" type="ORF">SVTN_21855</name>
</gene>